<keyword evidence="1" id="KW-0472">Membrane</keyword>
<evidence type="ECO:0000313" key="3">
    <source>
        <dbReference type="Proteomes" id="UP000594263"/>
    </source>
</evidence>
<dbReference type="Proteomes" id="UP000594263">
    <property type="component" value="Unplaced"/>
</dbReference>
<sequence length="276" mass="31467">MAEKMKKSEIEEVKDDASRIDLANIAGSVIGQLKTLEEIFRKFKKSEASTSTTNLSTDDYFEIPDDKNWRDEFAYDKIRNKVAKETSKVSVFIPFISSWINFLIDIIYTVVEHSANRTFLLLLSIILVVISIVSVTVVSLQLIRSLSRPSPKRQMARDLILDRDPGFERRSKALNIASLIAAIMVFVFSLFRVLKVLKMPMFGVPVVLYITIALIQIGVTTIKAMENFENPRLVCLWDKKVEELEEVKGLEPQVYYCNCANCRGVQDSSENIQIEE</sequence>
<organism evidence="2 3">
    <name type="scientific">Kalanchoe fedtschenkoi</name>
    <name type="common">Lavender scallops</name>
    <name type="synonym">South American air plant</name>
    <dbReference type="NCBI Taxonomy" id="63787"/>
    <lineage>
        <taxon>Eukaryota</taxon>
        <taxon>Viridiplantae</taxon>
        <taxon>Streptophyta</taxon>
        <taxon>Embryophyta</taxon>
        <taxon>Tracheophyta</taxon>
        <taxon>Spermatophyta</taxon>
        <taxon>Magnoliopsida</taxon>
        <taxon>eudicotyledons</taxon>
        <taxon>Gunneridae</taxon>
        <taxon>Pentapetalae</taxon>
        <taxon>Saxifragales</taxon>
        <taxon>Crassulaceae</taxon>
        <taxon>Kalanchoe</taxon>
    </lineage>
</organism>
<evidence type="ECO:0000256" key="1">
    <source>
        <dbReference type="SAM" id="Phobius"/>
    </source>
</evidence>
<protein>
    <submittedName>
        <fullName evidence="2">Uncharacterized protein</fullName>
    </submittedName>
</protein>
<keyword evidence="1" id="KW-0812">Transmembrane</keyword>
<keyword evidence="1" id="KW-1133">Transmembrane helix</keyword>
<dbReference type="EnsemblPlants" id="Kaladp0010s0185.1.v1.1">
    <property type="protein sequence ID" value="Kaladp0010s0185.1.v1.1"/>
    <property type="gene ID" value="Kaladp0010s0185.v1.1"/>
</dbReference>
<feature type="transmembrane region" description="Helical" evidence="1">
    <location>
        <begin position="173"/>
        <end position="194"/>
    </location>
</feature>
<name>A0A7N0RH81_KALFE</name>
<proteinExistence type="predicted"/>
<feature type="transmembrane region" description="Helical" evidence="1">
    <location>
        <begin position="120"/>
        <end position="143"/>
    </location>
</feature>
<accession>A0A7N0RH81</accession>
<dbReference type="AlphaFoldDB" id="A0A7N0RH81"/>
<feature type="transmembrane region" description="Helical" evidence="1">
    <location>
        <begin position="89"/>
        <end position="108"/>
    </location>
</feature>
<dbReference type="Gramene" id="Kaladp0010s0185.1.v1.1">
    <property type="protein sequence ID" value="Kaladp0010s0185.1.v1.1"/>
    <property type="gene ID" value="Kaladp0010s0185.v1.1"/>
</dbReference>
<reference evidence="2" key="1">
    <citation type="submission" date="2021-01" db="UniProtKB">
        <authorList>
            <consortium name="EnsemblPlants"/>
        </authorList>
    </citation>
    <scope>IDENTIFICATION</scope>
</reference>
<keyword evidence="3" id="KW-1185">Reference proteome</keyword>
<evidence type="ECO:0000313" key="2">
    <source>
        <dbReference type="EnsemblPlants" id="Kaladp0010s0185.1.v1.1"/>
    </source>
</evidence>
<feature type="transmembrane region" description="Helical" evidence="1">
    <location>
        <begin position="200"/>
        <end position="222"/>
    </location>
</feature>